<evidence type="ECO:0000313" key="1">
    <source>
        <dbReference type="EMBL" id="PWN91269.1"/>
    </source>
</evidence>
<dbReference type="OrthoDB" id="15893at2759"/>
<dbReference type="GeneID" id="37042855"/>
<name>A0A316YPR1_9BASI</name>
<dbReference type="InParanoid" id="A0A316YPR1"/>
<dbReference type="STRING" id="215250.A0A316YPR1"/>
<dbReference type="PANTHER" id="PTHR28015:SF1">
    <property type="entry name" value="ATP SYNTHASE ASSEMBLY FACTOR FMC1, MITOCHONDRIAL"/>
    <property type="match status" value="1"/>
</dbReference>
<dbReference type="EMBL" id="KZ819635">
    <property type="protein sequence ID" value="PWN91269.1"/>
    <property type="molecule type" value="Genomic_DNA"/>
</dbReference>
<dbReference type="Proteomes" id="UP000245768">
    <property type="component" value="Unassembled WGS sequence"/>
</dbReference>
<sequence length="136" mass="14823">MSSAPAEARKLFRSISREIRRGSVHSRPNQARRAEPLPTYLRTIFSSGSGADADDAAHARKRMENLHLMLQHGRIHAELLSRYNPVYGKSNAEHIKATANRVGLDVPQEYSPIQSAAAALHAANSNIASADGGKKQ</sequence>
<dbReference type="PANTHER" id="PTHR28015">
    <property type="entry name" value="ATP SYNTHASE ASSEMBLY FACTOR FMC1, MITOCHONDRIAL"/>
    <property type="match status" value="1"/>
</dbReference>
<reference evidence="1" key="1">
    <citation type="journal article" date="2018" name="Mol. Biol. Evol.">
        <title>Broad Genomic Sampling Reveals a Smut Pathogenic Ancestry of the Fungal Clade Ustilaginomycotina.</title>
        <authorList>
            <person name="Kijpornyongpan T."/>
            <person name="Mondo S.J."/>
            <person name="Barry K."/>
            <person name="Sandor L."/>
            <person name="Lee J."/>
            <person name="Lipzen A."/>
            <person name="Pangilinan J."/>
            <person name="LaButti K."/>
            <person name="Hainaut M."/>
            <person name="Henrissat B."/>
            <person name="Grigoriev I.V."/>
            <person name="Spatafora J.W."/>
            <person name="Aime M.C."/>
        </authorList>
    </citation>
    <scope>NUCLEOTIDE SEQUENCE [LARGE SCALE GENOMIC DNA]</scope>
    <source>
        <strain evidence="1">MCA 4198</strain>
    </source>
</reference>
<dbReference type="Pfam" id="PF13233">
    <property type="entry name" value="Complex1_LYR_2"/>
    <property type="match status" value="1"/>
</dbReference>
<dbReference type="RefSeq" id="XP_025378467.1">
    <property type="nucleotide sequence ID" value="XM_025520939.1"/>
</dbReference>
<gene>
    <name evidence="1" type="ORF">FA10DRAFT_265138</name>
</gene>
<proteinExistence type="predicted"/>
<organism evidence="1 2">
    <name type="scientific">Acaromyces ingoldii</name>
    <dbReference type="NCBI Taxonomy" id="215250"/>
    <lineage>
        <taxon>Eukaryota</taxon>
        <taxon>Fungi</taxon>
        <taxon>Dikarya</taxon>
        <taxon>Basidiomycota</taxon>
        <taxon>Ustilaginomycotina</taxon>
        <taxon>Exobasidiomycetes</taxon>
        <taxon>Exobasidiales</taxon>
        <taxon>Cryptobasidiaceae</taxon>
        <taxon>Acaromyces</taxon>
    </lineage>
</organism>
<evidence type="ECO:0000313" key="2">
    <source>
        <dbReference type="Proteomes" id="UP000245768"/>
    </source>
</evidence>
<dbReference type="GO" id="GO:0005759">
    <property type="term" value="C:mitochondrial matrix"/>
    <property type="evidence" value="ECO:0007669"/>
    <property type="project" value="TreeGrafter"/>
</dbReference>
<protein>
    <submittedName>
        <fullName evidence="1">Uncharacterized protein</fullName>
    </submittedName>
</protein>
<dbReference type="InterPro" id="IPR039196">
    <property type="entry name" value="Fmc1"/>
</dbReference>
<dbReference type="GO" id="GO:0033615">
    <property type="term" value="P:mitochondrial proton-transporting ATP synthase complex assembly"/>
    <property type="evidence" value="ECO:0007669"/>
    <property type="project" value="InterPro"/>
</dbReference>
<dbReference type="AlphaFoldDB" id="A0A316YPR1"/>
<accession>A0A316YPR1</accession>
<keyword evidence="2" id="KW-1185">Reference proteome</keyword>